<sequence>MSRIFFLLCVIAIALTGCNEQKKIDALTQENARLVAAADSLKILIAKAQGETSKWLVKNDTVRAGDGLFQVLYRMNINEKERGKIVLALQDSVELAALRVGQVFYAALDTAGEVQRFRFAPNPATVHMLSKVDSGFAYSRIDKPVTIRQSVFEGALENGSTLSGILHKVGIPGRMVGVVSAVLQCKVSFQLARPGDKFRILLEEKFYQDSIWISGKVLYAEFNGYTVGHHEAFRYEDPDPKSTFNAHYTEKGEALIFEGLRYPLDRLHITSPYGARIHPITGRRTVHHGIDYGSPKGSPVYAVAAGVVTVSGYDDLSGNKIAIRHRDNTESWYMHLSVRGVNVGAKVAPRQVIGRVGSTGRSTGPHLHLGFKDNRGNWMNPAKKTMIATPKLEGNRMARLKKQVADIRKEIELTLASPAVKVNDTDVMVRMRVLK</sequence>
<evidence type="ECO:0000313" key="3">
    <source>
        <dbReference type="EMBL" id="SUQ24137.1"/>
    </source>
</evidence>
<dbReference type="Proteomes" id="UP000255423">
    <property type="component" value="Unassembled WGS sequence"/>
</dbReference>
<dbReference type="GO" id="GO:0004222">
    <property type="term" value="F:metalloendopeptidase activity"/>
    <property type="evidence" value="ECO:0007669"/>
    <property type="project" value="TreeGrafter"/>
</dbReference>
<organism evidence="3 4">
    <name type="scientific">Fibrobacter succinogenes</name>
    <name type="common">Bacteroides succinogenes</name>
    <dbReference type="NCBI Taxonomy" id="833"/>
    <lineage>
        <taxon>Bacteria</taxon>
        <taxon>Pseudomonadati</taxon>
        <taxon>Fibrobacterota</taxon>
        <taxon>Fibrobacteria</taxon>
        <taxon>Fibrobacterales</taxon>
        <taxon>Fibrobacteraceae</taxon>
        <taxon>Fibrobacter</taxon>
    </lineage>
</organism>
<dbReference type="InterPro" id="IPR016047">
    <property type="entry name" value="M23ase_b-sheet_dom"/>
</dbReference>
<accession>A0A380S4I5</accession>
<dbReference type="InterPro" id="IPR050570">
    <property type="entry name" value="Cell_wall_metabolism_enzyme"/>
</dbReference>
<keyword evidence="3" id="KW-0378">Hydrolase</keyword>
<dbReference type="SUPFAM" id="SSF51261">
    <property type="entry name" value="Duplicated hybrid motif"/>
    <property type="match status" value="1"/>
</dbReference>
<name>A0A380S4I5_FIBSU</name>
<dbReference type="Pfam" id="PF01551">
    <property type="entry name" value="Peptidase_M23"/>
    <property type="match status" value="1"/>
</dbReference>
<evidence type="ECO:0000256" key="1">
    <source>
        <dbReference type="ARBA" id="ARBA00022729"/>
    </source>
</evidence>
<dbReference type="PROSITE" id="PS51257">
    <property type="entry name" value="PROKAR_LIPOPROTEIN"/>
    <property type="match status" value="1"/>
</dbReference>
<gene>
    <name evidence="3" type="ORF">SAMN05661053_1530</name>
</gene>
<dbReference type="Gene3D" id="2.70.70.10">
    <property type="entry name" value="Glucose Permease (Domain IIA)"/>
    <property type="match status" value="1"/>
</dbReference>
<reference evidence="3 4" key="1">
    <citation type="submission" date="2017-08" db="EMBL/GenBank/DDBJ databases">
        <authorList>
            <person name="de Groot N.N."/>
        </authorList>
    </citation>
    <scope>NUCLEOTIDE SEQUENCE [LARGE SCALE GENOMIC DNA]</scope>
    <source>
        <strain evidence="3 4">HM2</strain>
    </source>
</reference>
<protein>
    <submittedName>
        <fullName evidence="3">Murein DD-endopeptidase MepM and murein hydrolase activator NlpD, contain LysM domain</fullName>
    </submittedName>
</protein>
<dbReference type="RefSeq" id="WP_109572708.1">
    <property type="nucleotide sequence ID" value="NZ_UHJL01000002.1"/>
</dbReference>
<keyword evidence="1" id="KW-0732">Signal</keyword>
<evidence type="ECO:0000313" key="4">
    <source>
        <dbReference type="Proteomes" id="UP000255423"/>
    </source>
</evidence>
<dbReference type="InterPro" id="IPR011055">
    <property type="entry name" value="Dup_hybrid_motif"/>
</dbReference>
<dbReference type="PANTHER" id="PTHR21666:SF289">
    <property type="entry name" value="L-ALA--D-GLU ENDOPEPTIDASE"/>
    <property type="match status" value="1"/>
</dbReference>
<evidence type="ECO:0000259" key="2">
    <source>
        <dbReference type="Pfam" id="PF01551"/>
    </source>
</evidence>
<proteinExistence type="predicted"/>
<dbReference type="PANTHER" id="PTHR21666">
    <property type="entry name" value="PEPTIDASE-RELATED"/>
    <property type="match status" value="1"/>
</dbReference>
<dbReference type="CDD" id="cd12797">
    <property type="entry name" value="M23_peptidase"/>
    <property type="match status" value="1"/>
</dbReference>
<dbReference type="EMBL" id="UHJL01000002">
    <property type="protein sequence ID" value="SUQ24137.1"/>
    <property type="molecule type" value="Genomic_DNA"/>
</dbReference>
<feature type="domain" description="M23ase beta-sheet core" evidence="2">
    <location>
        <begin position="286"/>
        <end position="381"/>
    </location>
</feature>
<dbReference type="AlphaFoldDB" id="A0A380S4I5"/>
<dbReference type="Gene3D" id="3.10.450.350">
    <property type="match status" value="2"/>
</dbReference>